<evidence type="ECO:0000313" key="3">
    <source>
        <dbReference type="EMBL" id="KAG0324759.1"/>
    </source>
</evidence>
<feature type="coiled-coil region" evidence="1">
    <location>
        <begin position="8"/>
        <end position="92"/>
    </location>
</feature>
<dbReference type="EMBL" id="JAAAIP010000138">
    <property type="protein sequence ID" value="KAG0324759.1"/>
    <property type="molecule type" value="Genomic_DNA"/>
</dbReference>
<protein>
    <submittedName>
        <fullName evidence="3">Uncharacterized protein</fullName>
    </submittedName>
</protein>
<evidence type="ECO:0000256" key="1">
    <source>
        <dbReference type="SAM" id="Coils"/>
    </source>
</evidence>
<proteinExistence type="predicted"/>
<reference evidence="3" key="1">
    <citation type="journal article" date="2020" name="Fungal Divers.">
        <title>Resolving the Mortierellaceae phylogeny through synthesis of multi-gene phylogenetics and phylogenomics.</title>
        <authorList>
            <person name="Vandepol N."/>
            <person name="Liber J."/>
            <person name="Desiro A."/>
            <person name="Na H."/>
            <person name="Kennedy M."/>
            <person name="Barry K."/>
            <person name="Grigoriev I.V."/>
            <person name="Miller A.N."/>
            <person name="O'Donnell K."/>
            <person name="Stajich J.E."/>
            <person name="Bonito G."/>
        </authorList>
    </citation>
    <scope>NUCLEOTIDE SEQUENCE</scope>
    <source>
        <strain evidence="3">REB-010B</strain>
    </source>
</reference>
<name>A0A9P6RQL7_9FUNG</name>
<evidence type="ECO:0000256" key="2">
    <source>
        <dbReference type="SAM" id="MobiDB-lite"/>
    </source>
</evidence>
<feature type="compositionally biased region" description="Basic residues" evidence="2">
    <location>
        <begin position="394"/>
        <end position="404"/>
    </location>
</feature>
<feature type="region of interest" description="Disordered" evidence="2">
    <location>
        <begin position="368"/>
        <end position="404"/>
    </location>
</feature>
<dbReference type="Proteomes" id="UP000738325">
    <property type="component" value="Unassembled WGS sequence"/>
</dbReference>
<keyword evidence="1" id="KW-0175">Coiled coil</keyword>
<gene>
    <name evidence="3" type="ORF">BGZ99_001480</name>
</gene>
<dbReference type="AlphaFoldDB" id="A0A9P6RQL7"/>
<accession>A0A9P6RQL7</accession>
<sequence length="404" mass="46432">MVSDETRASALRRSLAKAQAELENLEWNKIDLVLLYADALVEEPFNNDQSEEDIQAVESRFEQERATIDKAIKKAEDLVELLKLTLQKLDTTMTESKKREQPERKSDLHSFTHYNTDVFDVSPQLNIRKHQALVRVFEYETIPVTDVTTMEIDYLRLPLERIEGAPVLTLDLQAVDKKELALKIVIGVVDFFSNFERFYKRRLTVDLFDDMAWRYMSLALESADLAALYDEDILRPRYKSRGWREVKECLSDMFNLPILTGDVLGQLFTIAPIPSEHVRMYVDRIQVLIRATQMEGLDEALVATITASLPGAGQDKVMQKFGTLKGVSCVGELLRFMRESPSIMYGEPSVPSTWLLNKFANDTIDDTTIPQHQRKGKGKAVQFPCDYGNSRNFHPYRKPRSKRQ</sequence>
<organism evidence="3 4">
    <name type="scientific">Dissophora globulifera</name>
    <dbReference type="NCBI Taxonomy" id="979702"/>
    <lineage>
        <taxon>Eukaryota</taxon>
        <taxon>Fungi</taxon>
        <taxon>Fungi incertae sedis</taxon>
        <taxon>Mucoromycota</taxon>
        <taxon>Mortierellomycotina</taxon>
        <taxon>Mortierellomycetes</taxon>
        <taxon>Mortierellales</taxon>
        <taxon>Mortierellaceae</taxon>
        <taxon>Dissophora</taxon>
    </lineage>
</organism>
<comment type="caution">
    <text evidence="3">The sequence shown here is derived from an EMBL/GenBank/DDBJ whole genome shotgun (WGS) entry which is preliminary data.</text>
</comment>
<evidence type="ECO:0000313" key="4">
    <source>
        <dbReference type="Proteomes" id="UP000738325"/>
    </source>
</evidence>
<keyword evidence="4" id="KW-1185">Reference proteome</keyword>
<dbReference type="OrthoDB" id="2439206at2759"/>